<evidence type="ECO:0000259" key="15">
    <source>
        <dbReference type="Pfam" id="PF16639"/>
    </source>
</evidence>
<evidence type="ECO:0000256" key="10">
    <source>
        <dbReference type="ARBA" id="ARBA00023004"/>
    </source>
</evidence>
<keyword evidence="8" id="KW-0249">Electron transport</keyword>
<evidence type="ECO:0000256" key="1">
    <source>
        <dbReference type="ARBA" id="ARBA00004167"/>
    </source>
</evidence>
<dbReference type="Pfam" id="PF16639">
    <property type="entry name" value="Apocytochr_F_N"/>
    <property type="match status" value="1"/>
</dbReference>
<dbReference type="PANTHER" id="PTHR33288">
    <property type="match status" value="1"/>
</dbReference>
<evidence type="ECO:0000313" key="17">
    <source>
        <dbReference type="Proteomes" id="UP000654075"/>
    </source>
</evidence>
<dbReference type="Proteomes" id="UP000654075">
    <property type="component" value="Unassembled WGS sequence"/>
</dbReference>
<evidence type="ECO:0000256" key="7">
    <source>
        <dbReference type="ARBA" id="ARBA00022723"/>
    </source>
</evidence>
<dbReference type="SUPFAM" id="SSF51246">
    <property type="entry name" value="Rudiment single hybrid motif"/>
    <property type="match status" value="1"/>
</dbReference>
<evidence type="ECO:0000256" key="2">
    <source>
        <dbReference type="ARBA" id="ARBA00008923"/>
    </source>
</evidence>
<comment type="similarity">
    <text evidence="2">Belongs to the cytochrome f family.</text>
</comment>
<dbReference type="Gene3D" id="2.40.50.100">
    <property type="match status" value="1"/>
</dbReference>
<dbReference type="GO" id="GO:0020037">
    <property type="term" value="F:heme binding"/>
    <property type="evidence" value="ECO:0007669"/>
    <property type="project" value="InterPro"/>
</dbReference>
<organism evidence="16 17">
    <name type="scientific">Polarella glacialis</name>
    <name type="common">Dinoflagellate</name>
    <dbReference type="NCBI Taxonomy" id="89957"/>
    <lineage>
        <taxon>Eukaryota</taxon>
        <taxon>Sar</taxon>
        <taxon>Alveolata</taxon>
        <taxon>Dinophyceae</taxon>
        <taxon>Suessiales</taxon>
        <taxon>Suessiaceae</taxon>
        <taxon>Polarella</taxon>
    </lineage>
</organism>
<keyword evidence="12 14" id="KW-0472">Membrane</keyword>
<evidence type="ECO:0000256" key="9">
    <source>
        <dbReference type="ARBA" id="ARBA00022989"/>
    </source>
</evidence>
<sequence length="448" mass="46778">MTKTASAVGAAVLGAAAVGAVVGVVGPAFTVAGPRAGASSGTATQQFLSARPEAAAQAHAGPTLGAGVALAASGLVAAAAVRRSRRAGAGAASAPAVVPVGLGCSVSAPAEQYFRDQLVACRAQLSEAGAPSVEETDQHMQELQAHAKQVLAGAAAALVFSSSMEAAVAYPIYAQQNYANPRALNGKIACANCHLAGKEIDVRMPHDVLADTIFKAQIDVPCKYEKRRQLIADGSKAALNIGAIAIMPEGWKLAPKDRLPKVLKKQMKGLSWSPYSKEYPNIVVAGPVPGSIYERMVLPILAPDPNTQKDANFGKLTMYFGGNRGRGQVYPEGNQSNNNQFFAKKDGKISAIDGLKVTIEGTDGSTITQEVLAGGQIVVEVGEQVVKDDPLTTNPNVGGFGQAEKEMMLQDMNRVWAYCALATSIFVAQLTFVLKKKQFEKVQLAEGF</sequence>
<keyword evidence="3" id="KW-0813">Transport</keyword>
<evidence type="ECO:0000256" key="5">
    <source>
        <dbReference type="ARBA" id="ARBA00022617"/>
    </source>
</evidence>
<feature type="binding site" description="axial binding residue" evidence="13">
    <location>
        <position position="194"/>
    </location>
    <ligand>
        <name>heme</name>
        <dbReference type="ChEBI" id="CHEBI:30413"/>
    </ligand>
    <ligandPart>
        <name>Fe</name>
        <dbReference type="ChEBI" id="CHEBI:18248"/>
    </ligandPart>
</feature>
<comment type="caution">
    <text evidence="16">The sequence shown here is derived from an EMBL/GenBank/DDBJ whole genome shotgun (WGS) entry which is preliminary data.</text>
</comment>
<accession>A0A813DTQ5</accession>
<feature type="binding site" description="axial binding residue" evidence="13">
    <location>
        <position position="170"/>
    </location>
    <ligand>
        <name>heme</name>
        <dbReference type="ChEBI" id="CHEBI:30413"/>
    </ligand>
    <ligandPart>
        <name>Fe</name>
        <dbReference type="ChEBI" id="CHEBI:18248"/>
    </ligandPart>
</feature>
<dbReference type="SUPFAM" id="SSF49441">
    <property type="entry name" value="Cytochrome f, large domain"/>
    <property type="match status" value="1"/>
</dbReference>
<feature type="transmembrane region" description="Helical" evidence="14">
    <location>
        <begin position="415"/>
        <end position="434"/>
    </location>
</feature>
<dbReference type="InterPro" id="IPR024058">
    <property type="entry name" value="Cyt-f_TM"/>
</dbReference>
<dbReference type="Pfam" id="PF01333">
    <property type="entry name" value="Apocytochr_F_C"/>
    <property type="match status" value="1"/>
</dbReference>
<name>A0A813DTQ5_POLGL</name>
<keyword evidence="10 13" id="KW-0408">Iron</keyword>
<dbReference type="OrthoDB" id="428026at2759"/>
<keyword evidence="7 13" id="KW-0479">Metal-binding</keyword>
<comment type="subcellular location">
    <subcellularLocation>
        <location evidence="1">Membrane</location>
        <topology evidence="1">Single-pass membrane protein</topology>
    </subcellularLocation>
</comment>
<dbReference type="PRINTS" id="PR00610">
    <property type="entry name" value="CYTOCHROMEF"/>
</dbReference>
<dbReference type="PROSITE" id="PS51010">
    <property type="entry name" value="CYTF"/>
    <property type="match status" value="1"/>
</dbReference>
<keyword evidence="17" id="KW-1185">Reference proteome</keyword>
<feature type="binding site" description="covalent" evidence="13">
    <location>
        <position position="190"/>
    </location>
    <ligand>
        <name>heme</name>
        <dbReference type="ChEBI" id="CHEBI:30413"/>
    </ligand>
</feature>
<proteinExistence type="inferred from homology"/>
<dbReference type="PANTHER" id="PTHR33288:SF10">
    <property type="entry name" value="CYTOCHROME F"/>
    <property type="match status" value="1"/>
</dbReference>
<dbReference type="InterPro" id="IPR002325">
    <property type="entry name" value="Cyt_f"/>
</dbReference>
<evidence type="ECO:0000256" key="14">
    <source>
        <dbReference type="SAM" id="Phobius"/>
    </source>
</evidence>
<dbReference type="InterPro" id="IPR036826">
    <property type="entry name" value="Cyt_f_lg_dom_sf"/>
</dbReference>
<evidence type="ECO:0000256" key="8">
    <source>
        <dbReference type="ARBA" id="ARBA00022982"/>
    </source>
</evidence>
<evidence type="ECO:0000256" key="11">
    <source>
        <dbReference type="ARBA" id="ARBA00023078"/>
    </source>
</evidence>
<dbReference type="GO" id="GO:0009055">
    <property type="term" value="F:electron transfer activity"/>
    <property type="evidence" value="ECO:0007669"/>
    <property type="project" value="InterPro"/>
</dbReference>
<evidence type="ECO:0000256" key="4">
    <source>
        <dbReference type="ARBA" id="ARBA00022531"/>
    </source>
</evidence>
<dbReference type="Gene3D" id="1.20.5.700">
    <property type="entry name" value="Single helix bin"/>
    <property type="match status" value="1"/>
</dbReference>
<dbReference type="InterPro" id="IPR011054">
    <property type="entry name" value="Rudment_hybrid_motif"/>
</dbReference>
<keyword evidence="9 14" id="KW-1133">Transmembrane helix</keyword>
<comment type="cofactor">
    <cofactor evidence="13">
        <name>heme</name>
        <dbReference type="ChEBI" id="CHEBI:30413"/>
    </cofactor>
    <text evidence="13">Binds 1 heme group covalently.</text>
</comment>
<evidence type="ECO:0000256" key="6">
    <source>
        <dbReference type="ARBA" id="ARBA00022692"/>
    </source>
</evidence>
<reference evidence="16" key="1">
    <citation type="submission" date="2021-02" db="EMBL/GenBank/DDBJ databases">
        <authorList>
            <person name="Dougan E. K."/>
            <person name="Rhodes N."/>
            <person name="Thang M."/>
            <person name="Chan C."/>
        </authorList>
    </citation>
    <scope>NUCLEOTIDE SEQUENCE</scope>
</reference>
<dbReference type="InterPro" id="IPR024094">
    <property type="entry name" value="Cyt_f_lg_dom"/>
</dbReference>
<feature type="binding site" description="covalent" evidence="13">
    <location>
        <position position="193"/>
    </location>
    <ligand>
        <name>heme</name>
        <dbReference type="ChEBI" id="CHEBI:30413"/>
    </ligand>
</feature>
<evidence type="ECO:0000256" key="3">
    <source>
        <dbReference type="ARBA" id="ARBA00022448"/>
    </source>
</evidence>
<dbReference type="GO" id="GO:0005506">
    <property type="term" value="F:iron ion binding"/>
    <property type="evidence" value="ECO:0007669"/>
    <property type="project" value="InterPro"/>
</dbReference>
<dbReference type="GO" id="GO:0042651">
    <property type="term" value="C:thylakoid membrane"/>
    <property type="evidence" value="ECO:0007669"/>
    <property type="project" value="InterPro"/>
</dbReference>
<dbReference type="AlphaFoldDB" id="A0A813DTQ5"/>
<dbReference type="GO" id="GO:0015979">
    <property type="term" value="P:photosynthesis"/>
    <property type="evidence" value="ECO:0007669"/>
    <property type="project" value="UniProtKB-KW"/>
</dbReference>
<evidence type="ECO:0000313" key="16">
    <source>
        <dbReference type="EMBL" id="CAE8590648.1"/>
    </source>
</evidence>
<protein>
    <recommendedName>
        <fullName evidence="15">Cytochrome f large domain-containing protein</fullName>
    </recommendedName>
</protein>
<feature type="domain" description="Cytochrome f large" evidence="15">
    <location>
        <begin position="170"/>
        <end position="325"/>
    </location>
</feature>
<evidence type="ECO:0000256" key="13">
    <source>
        <dbReference type="PIRSR" id="PIRSR602325-50"/>
    </source>
</evidence>
<dbReference type="Gene3D" id="2.60.40.830">
    <property type="entry name" value="Cytochrome f large domain"/>
    <property type="match status" value="1"/>
</dbReference>
<dbReference type="EMBL" id="CAJNNV010004388">
    <property type="protein sequence ID" value="CAE8590648.1"/>
    <property type="molecule type" value="Genomic_DNA"/>
</dbReference>
<keyword evidence="11" id="KW-0793">Thylakoid</keyword>
<evidence type="ECO:0000256" key="12">
    <source>
        <dbReference type="ARBA" id="ARBA00023136"/>
    </source>
</evidence>
<keyword evidence="6 14" id="KW-0812">Transmembrane</keyword>
<gene>
    <name evidence="16" type="ORF">PGLA1383_LOCUS9362</name>
</gene>
<dbReference type="SUPFAM" id="SSF103431">
    <property type="entry name" value="Cytochrome f subunit of the cytochrome b6f complex, transmembrane anchor"/>
    <property type="match status" value="1"/>
</dbReference>
<keyword evidence="4" id="KW-0602">Photosynthesis</keyword>
<keyword evidence="5 13" id="KW-0349">Heme</keyword>